<proteinExistence type="predicted"/>
<organism evidence="1 2">
    <name type="scientific">Steinernema glaseri</name>
    <dbReference type="NCBI Taxonomy" id="37863"/>
    <lineage>
        <taxon>Eukaryota</taxon>
        <taxon>Metazoa</taxon>
        <taxon>Ecdysozoa</taxon>
        <taxon>Nematoda</taxon>
        <taxon>Chromadorea</taxon>
        <taxon>Rhabditida</taxon>
        <taxon>Tylenchina</taxon>
        <taxon>Panagrolaimomorpha</taxon>
        <taxon>Strongyloidoidea</taxon>
        <taxon>Steinernematidae</taxon>
        <taxon>Steinernema</taxon>
    </lineage>
</organism>
<keyword evidence="1" id="KW-1185">Reference proteome</keyword>
<evidence type="ECO:0000313" key="1">
    <source>
        <dbReference type="Proteomes" id="UP000095287"/>
    </source>
</evidence>
<reference evidence="2" key="1">
    <citation type="submission" date="2016-11" db="UniProtKB">
        <authorList>
            <consortium name="WormBaseParasite"/>
        </authorList>
    </citation>
    <scope>IDENTIFICATION</scope>
</reference>
<protein>
    <submittedName>
        <fullName evidence="2">Uncharacterized protein</fullName>
    </submittedName>
</protein>
<evidence type="ECO:0000313" key="2">
    <source>
        <dbReference type="WBParaSite" id="L893_g2087.t1"/>
    </source>
</evidence>
<dbReference type="AlphaFoldDB" id="A0A1I7YXK5"/>
<name>A0A1I7YXK5_9BILA</name>
<accession>A0A1I7YXK5</accession>
<sequence>MEKGFVFDITNRILIKKQIGSFQRSKIAQCAVIHASSTQLTRGLTFLLLTSTEVKGSINNRLHIVTPPLLVHRASGSCHA</sequence>
<dbReference type="Proteomes" id="UP000095287">
    <property type="component" value="Unplaced"/>
</dbReference>
<dbReference type="WBParaSite" id="L893_g2087.t1">
    <property type="protein sequence ID" value="L893_g2087.t1"/>
    <property type="gene ID" value="L893_g2087"/>
</dbReference>